<evidence type="ECO:0000256" key="4">
    <source>
        <dbReference type="ARBA" id="ARBA00023004"/>
    </source>
</evidence>
<dbReference type="Proteomes" id="UP000427769">
    <property type="component" value="Chromosome"/>
</dbReference>
<dbReference type="GO" id="GO:0046872">
    <property type="term" value="F:metal ion binding"/>
    <property type="evidence" value="ECO:0007669"/>
    <property type="project" value="UniProtKB-KW"/>
</dbReference>
<evidence type="ECO:0000256" key="1">
    <source>
        <dbReference type="ARBA" id="ARBA00001966"/>
    </source>
</evidence>
<dbReference type="InterPro" id="IPR023404">
    <property type="entry name" value="rSAM_horseshoe"/>
</dbReference>
<dbReference type="SFLD" id="SFLDG01082">
    <property type="entry name" value="B12-binding_domain_containing"/>
    <property type="match status" value="1"/>
</dbReference>
<keyword evidence="5" id="KW-0411">Iron-sulfur</keyword>
<evidence type="ECO:0000313" key="7">
    <source>
        <dbReference type="EMBL" id="BBO77431.1"/>
    </source>
</evidence>
<keyword evidence="8" id="KW-1185">Reference proteome</keyword>
<dbReference type="SUPFAM" id="SSF102114">
    <property type="entry name" value="Radical SAM enzymes"/>
    <property type="match status" value="1"/>
</dbReference>
<dbReference type="EMBL" id="AP021875">
    <property type="protein sequence ID" value="BBO77431.1"/>
    <property type="molecule type" value="Genomic_DNA"/>
</dbReference>
<organism evidence="7 8">
    <name type="scientific">Desulfosarcina widdelii</name>
    <dbReference type="NCBI Taxonomy" id="947919"/>
    <lineage>
        <taxon>Bacteria</taxon>
        <taxon>Pseudomonadati</taxon>
        <taxon>Thermodesulfobacteriota</taxon>
        <taxon>Desulfobacteria</taxon>
        <taxon>Desulfobacterales</taxon>
        <taxon>Desulfosarcinaceae</taxon>
        <taxon>Desulfosarcina</taxon>
    </lineage>
</organism>
<evidence type="ECO:0000259" key="6">
    <source>
        <dbReference type="SMART" id="SM00729"/>
    </source>
</evidence>
<dbReference type="Gene3D" id="3.40.50.280">
    <property type="entry name" value="Cobalamin-binding domain"/>
    <property type="match status" value="1"/>
</dbReference>
<accession>A0A5K7ZCH3</accession>
<gene>
    <name evidence="7" type="ORF">DSCW_48480</name>
</gene>
<evidence type="ECO:0000256" key="5">
    <source>
        <dbReference type="ARBA" id="ARBA00023014"/>
    </source>
</evidence>
<dbReference type="KEGG" id="dwd:DSCW_48480"/>
<evidence type="ECO:0000313" key="8">
    <source>
        <dbReference type="Proteomes" id="UP000427769"/>
    </source>
</evidence>
<dbReference type="InterPro" id="IPR007197">
    <property type="entry name" value="rSAM"/>
</dbReference>
<evidence type="ECO:0000256" key="2">
    <source>
        <dbReference type="ARBA" id="ARBA00022691"/>
    </source>
</evidence>
<reference evidence="7 8" key="1">
    <citation type="submission" date="2019-11" db="EMBL/GenBank/DDBJ databases">
        <title>Comparative genomics of hydrocarbon-degrading Desulfosarcina strains.</title>
        <authorList>
            <person name="Watanabe M."/>
            <person name="Kojima H."/>
            <person name="Fukui M."/>
        </authorList>
    </citation>
    <scope>NUCLEOTIDE SEQUENCE [LARGE SCALE GENOMIC DNA]</scope>
    <source>
        <strain evidence="7 8">PP31</strain>
    </source>
</reference>
<dbReference type="SMART" id="SM00729">
    <property type="entry name" value="Elp3"/>
    <property type="match status" value="1"/>
</dbReference>
<dbReference type="InterPro" id="IPR058240">
    <property type="entry name" value="rSAM_sf"/>
</dbReference>
<protein>
    <recommendedName>
        <fullName evidence="6">Elp3/MiaA/NifB-like radical SAM core domain-containing protein</fullName>
    </recommendedName>
</protein>
<dbReference type="PANTHER" id="PTHR43409:SF7">
    <property type="entry name" value="BLL1977 PROTEIN"/>
    <property type="match status" value="1"/>
</dbReference>
<name>A0A5K7ZCH3_9BACT</name>
<keyword evidence="3" id="KW-0479">Metal-binding</keyword>
<dbReference type="GO" id="GO:0003824">
    <property type="term" value="F:catalytic activity"/>
    <property type="evidence" value="ECO:0007669"/>
    <property type="project" value="InterPro"/>
</dbReference>
<dbReference type="GO" id="GO:0051536">
    <property type="term" value="F:iron-sulfur cluster binding"/>
    <property type="evidence" value="ECO:0007669"/>
    <property type="project" value="UniProtKB-KW"/>
</dbReference>
<evidence type="ECO:0000256" key="3">
    <source>
        <dbReference type="ARBA" id="ARBA00022723"/>
    </source>
</evidence>
<sequence>MEISGIRYTRIYIDIFREVFGVFYKNKIPALNDIETYFKNHEARILKDLLKDQIQKKIIDRGVPIVGFSIPFAQQFIPALILAYEIKNKMHDVHICFGGPVITLLSDQYLKDLIRTSPIDSCVKYDGEIPLLKLLNFILHGKPIDEPNCFLSNKSSVLTPIVFKSFRVRTASQRHKHNRLQKKNIKQLPMETPIPIAQSTGCYWGQCSFCDYINLHVDKVYRSRPVKDIIDDIKYYIDMGFSNFRMLAEAIPPRHANEIANNLTTNNIDIKWHSFLRVDNGFSINMLEAMNKSGFSCTVGMEHSNNCALKILNKGYNQKIIRKFFEKIRIASLSENHLNIIVGMPGITYAQEMETLEFCKEYTDIFNQFKCSIFTLTNTSEMGKNPQKYGIIINEDGKANKFNSHGRISSINFYDPNGMTSEEKHEILKLYEQLNQELRSQIRFNGYRNLILTARTGAYLEDIYFIFDRLSLQQMVNLNTNNNDGYFVVNMSASRRHQVIIDKKLSDMINIFKDKKFNFKDIIEFTTDENIALQYLKEMVNGSLVNVV</sequence>
<dbReference type="InterPro" id="IPR006638">
    <property type="entry name" value="Elp3/MiaA/NifB-like_rSAM"/>
</dbReference>
<proteinExistence type="predicted"/>
<comment type="cofactor">
    <cofactor evidence="1">
        <name>[4Fe-4S] cluster</name>
        <dbReference type="ChEBI" id="CHEBI:49883"/>
    </cofactor>
</comment>
<dbReference type="Gene3D" id="3.80.30.20">
    <property type="entry name" value="tm_1862 like domain"/>
    <property type="match status" value="1"/>
</dbReference>
<feature type="domain" description="Elp3/MiaA/NifB-like radical SAM core" evidence="6">
    <location>
        <begin position="192"/>
        <end position="404"/>
    </location>
</feature>
<dbReference type="InterPro" id="IPR051198">
    <property type="entry name" value="BchE-like"/>
</dbReference>
<dbReference type="GO" id="GO:0005829">
    <property type="term" value="C:cytosol"/>
    <property type="evidence" value="ECO:0007669"/>
    <property type="project" value="TreeGrafter"/>
</dbReference>
<dbReference type="AlphaFoldDB" id="A0A5K7ZCH3"/>
<dbReference type="Pfam" id="PF04055">
    <property type="entry name" value="Radical_SAM"/>
    <property type="match status" value="1"/>
</dbReference>
<dbReference type="PANTHER" id="PTHR43409">
    <property type="entry name" value="ANAEROBIC MAGNESIUM-PROTOPORPHYRIN IX MONOMETHYL ESTER CYCLASE-RELATED"/>
    <property type="match status" value="1"/>
</dbReference>
<keyword evidence="4" id="KW-0408">Iron</keyword>
<keyword evidence="2" id="KW-0949">S-adenosyl-L-methionine</keyword>
<dbReference type="SFLD" id="SFLDS00029">
    <property type="entry name" value="Radical_SAM"/>
    <property type="match status" value="1"/>
</dbReference>